<evidence type="ECO:0000256" key="3">
    <source>
        <dbReference type="ARBA" id="ARBA00012142"/>
    </source>
</evidence>
<evidence type="ECO:0000256" key="11">
    <source>
        <dbReference type="ARBA" id="ARBA00023317"/>
    </source>
</evidence>
<evidence type="ECO:0000313" key="14">
    <source>
        <dbReference type="Proteomes" id="UP000315017"/>
    </source>
</evidence>
<keyword evidence="10" id="KW-0324">Glycolysis</keyword>
<evidence type="ECO:0000259" key="12">
    <source>
        <dbReference type="Pfam" id="PF00224"/>
    </source>
</evidence>
<evidence type="ECO:0000256" key="5">
    <source>
        <dbReference type="ARBA" id="ARBA00022723"/>
    </source>
</evidence>
<comment type="pathway">
    <text evidence="1">Carbohydrate degradation; glycolysis; pyruvate from D-glyceraldehyde 3-phosphate: step 5/5.</text>
</comment>
<keyword evidence="6" id="KW-0547">Nucleotide-binding</keyword>
<dbReference type="NCBIfam" id="NF011314">
    <property type="entry name" value="PRK14725.1"/>
    <property type="match status" value="1"/>
</dbReference>
<dbReference type="SUPFAM" id="SSF50800">
    <property type="entry name" value="PK beta-barrel domain-like"/>
    <property type="match status" value="1"/>
</dbReference>
<dbReference type="PANTHER" id="PTHR11817">
    <property type="entry name" value="PYRUVATE KINASE"/>
    <property type="match status" value="1"/>
</dbReference>
<keyword evidence="7 13" id="KW-0418">Kinase</keyword>
<dbReference type="Pfam" id="PF00224">
    <property type="entry name" value="PK"/>
    <property type="match status" value="2"/>
</dbReference>
<evidence type="ECO:0000313" key="13">
    <source>
        <dbReference type="EMBL" id="QDU29301.1"/>
    </source>
</evidence>
<dbReference type="GO" id="GO:0030955">
    <property type="term" value="F:potassium ion binding"/>
    <property type="evidence" value="ECO:0007669"/>
    <property type="project" value="InterPro"/>
</dbReference>
<evidence type="ECO:0000256" key="2">
    <source>
        <dbReference type="ARBA" id="ARBA00008663"/>
    </source>
</evidence>
<dbReference type="SUPFAM" id="SSF51621">
    <property type="entry name" value="Phosphoenolpyruvate/pyruvate domain"/>
    <property type="match status" value="1"/>
</dbReference>
<keyword evidence="14" id="KW-1185">Reference proteome</keyword>
<keyword evidence="4 13" id="KW-0808">Transferase</keyword>
<evidence type="ECO:0000256" key="6">
    <source>
        <dbReference type="ARBA" id="ARBA00022741"/>
    </source>
</evidence>
<dbReference type="GO" id="GO:0000287">
    <property type="term" value="F:magnesium ion binding"/>
    <property type="evidence" value="ECO:0007669"/>
    <property type="project" value="InterPro"/>
</dbReference>
<sequence length="566" mass="62669">MRPIQERLSALGLSSLGRTESHVLTSVNKVLEALHRLAQIPVPECKAPAPINGFEEGRMLLKQHTEALLGPPPAKRNARIMVTMPTEAADDPRLVEQLLANGMDCMRINCAHDDASAWKRMIGHLRDAEQSFGRKCRVLMDLADPKLRTGPIEPGDQVIKWSPRRNLLGQVTAPARIWMFPEKQASAAPSPADACLPVQVSWLDRLTVGDRIVFDDQRGLRCEIRVVESVGQCRWAEAVRTAYVTPGTTLRQRVGKKKQRDTKGCRKTKLGPLPSQEQVLILNVGDTLILTHDKVAGRPAQLDVDNKEIMPAQIGRTLPTIFADVRAGETIWFNDGKIGGVIELVESQQVTVRITQARECGEKLRADKGINLPDSTLRLPALTEKDIRDLPFVAAHADIVGYSFVRDADDVDELEARLHVLGGEHLGIVLKIETRGAFEQLPSLLVASMRTPCDGVMIARGDLAIECGFERLAEVQEQILWICEAAHVQVIWATQVLEGVAKDGLASRAEVSDAVTSQRAECVMLNKGEHIVKALQTLDNILQRMQSHQHKKRSMLRPLELASRFP</sequence>
<comment type="similarity">
    <text evidence="2">Belongs to the pyruvate kinase family.</text>
</comment>
<evidence type="ECO:0000256" key="9">
    <source>
        <dbReference type="ARBA" id="ARBA00022842"/>
    </source>
</evidence>
<reference evidence="13 14" key="1">
    <citation type="submission" date="2019-02" db="EMBL/GenBank/DDBJ databases">
        <title>Deep-cultivation of Planctomycetes and their phenomic and genomic characterization uncovers novel biology.</title>
        <authorList>
            <person name="Wiegand S."/>
            <person name="Jogler M."/>
            <person name="Boedeker C."/>
            <person name="Pinto D."/>
            <person name="Vollmers J."/>
            <person name="Rivas-Marin E."/>
            <person name="Kohn T."/>
            <person name="Peeters S.H."/>
            <person name="Heuer A."/>
            <person name="Rast P."/>
            <person name="Oberbeckmann S."/>
            <person name="Bunk B."/>
            <person name="Jeske O."/>
            <person name="Meyerdierks A."/>
            <person name="Storesund J.E."/>
            <person name="Kallscheuer N."/>
            <person name="Luecker S."/>
            <person name="Lage O.M."/>
            <person name="Pohl T."/>
            <person name="Merkel B.J."/>
            <person name="Hornburger P."/>
            <person name="Mueller R.-W."/>
            <person name="Bruemmer F."/>
            <person name="Labrenz M."/>
            <person name="Spormann A.M."/>
            <person name="Op den Camp H."/>
            <person name="Overmann J."/>
            <person name="Amann R."/>
            <person name="Jetten M.S.M."/>
            <person name="Mascher T."/>
            <person name="Medema M.H."/>
            <person name="Devos D.P."/>
            <person name="Kaster A.-K."/>
            <person name="Ovreas L."/>
            <person name="Rohde M."/>
            <person name="Galperin M.Y."/>
            <person name="Jogler C."/>
        </authorList>
    </citation>
    <scope>NUCLEOTIDE SEQUENCE [LARGE SCALE GENOMIC DNA]</scope>
    <source>
        <strain evidence="13 14">ETA_A8</strain>
    </source>
</reference>
<keyword evidence="9" id="KW-0460">Magnesium</keyword>
<name>A0A517YGH2_9BACT</name>
<proteinExistence type="inferred from homology"/>
<keyword evidence="11 13" id="KW-0670">Pyruvate</keyword>
<dbReference type="GO" id="GO:0005524">
    <property type="term" value="F:ATP binding"/>
    <property type="evidence" value="ECO:0007669"/>
    <property type="project" value="UniProtKB-KW"/>
</dbReference>
<dbReference type="InterPro" id="IPR040442">
    <property type="entry name" value="Pyrv_kinase-like_dom_sf"/>
</dbReference>
<dbReference type="EC" id="2.7.1.40" evidence="3"/>
<dbReference type="InterPro" id="IPR011037">
    <property type="entry name" value="Pyrv_Knase-like_insert_dom_sf"/>
</dbReference>
<dbReference type="InterPro" id="IPR001697">
    <property type="entry name" value="Pyr_Knase"/>
</dbReference>
<feature type="domain" description="Pyruvate kinase barrel" evidence="12">
    <location>
        <begin position="273"/>
        <end position="526"/>
    </location>
</feature>
<dbReference type="KEGG" id="aagg:ETAA8_44090"/>
<protein>
    <recommendedName>
        <fullName evidence="3">pyruvate kinase</fullName>
        <ecNumber evidence="3">2.7.1.40</ecNumber>
    </recommendedName>
</protein>
<dbReference type="InterPro" id="IPR015813">
    <property type="entry name" value="Pyrv/PenolPyrv_kinase-like_dom"/>
</dbReference>
<keyword evidence="8" id="KW-0067">ATP-binding</keyword>
<feature type="domain" description="Pyruvate kinase barrel" evidence="12">
    <location>
        <begin position="76"/>
        <end position="160"/>
    </location>
</feature>
<evidence type="ECO:0000256" key="10">
    <source>
        <dbReference type="ARBA" id="ARBA00023152"/>
    </source>
</evidence>
<dbReference type="GO" id="GO:0016301">
    <property type="term" value="F:kinase activity"/>
    <property type="evidence" value="ECO:0007669"/>
    <property type="project" value="UniProtKB-KW"/>
</dbReference>
<accession>A0A517YGH2</accession>
<dbReference type="Proteomes" id="UP000315017">
    <property type="component" value="Chromosome"/>
</dbReference>
<dbReference type="EMBL" id="CP036274">
    <property type="protein sequence ID" value="QDU29301.1"/>
    <property type="molecule type" value="Genomic_DNA"/>
</dbReference>
<dbReference type="InterPro" id="IPR015793">
    <property type="entry name" value="Pyrv_Knase_brl"/>
</dbReference>
<dbReference type="AlphaFoldDB" id="A0A517YGH2"/>
<dbReference type="InterPro" id="IPR015806">
    <property type="entry name" value="Pyrv_Knase_insert_dom_sf"/>
</dbReference>
<keyword evidence="5" id="KW-0479">Metal-binding</keyword>
<evidence type="ECO:0000256" key="4">
    <source>
        <dbReference type="ARBA" id="ARBA00022679"/>
    </source>
</evidence>
<evidence type="ECO:0000256" key="1">
    <source>
        <dbReference type="ARBA" id="ARBA00004997"/>
    </source>
</evidence>
<evidence type="ECO:0000256" key="8">
    <source>
        <dbReference type="ARBA" id="ARBA00022840"/>
    </source>
</evidence>
<dbReference type="Gene3D" id="2.40.33.10">
    <property type="entry name" value="PK beta-barrel domain-like"/>
    <property type="match status" value="1"/>
</dbReference>
<gene>
    <name evidence="13" type="primary">pykF_2</name>
    <name evidence="13" type="ORF">ETAA8_44090</name>
</gene>
<dbReference type="Gene3D" id="3.20.20.60">
    <property type="entry name" value="Phosphoenolpyruvate-binding domains"/>
    <property type="match status" value="2"/>
</dbReference>
<dbReference type="GO" id="GO:0004743">
    <property type="term" value="F:pyruvate kinase activity"/>
    <property type="evidence" value="ECO:0007669"/>
    <property type="project" value="UniProtKB-EC"/>
</dbReference>
<organism evidence="13 14">
    <name type="scientific">Anatilimnocola aggregata</name>
    <dbReference type="NCBI Taxonomy" id="2528021"/>
    <lineage>
        <taxon>Bacteria</taxon>
        <taxon>Pseudomonadati</taxon>
        <taxon>Planctomycetota</taxon>
        <taxon>Planctomycetia</taxon>
        <taxon>Pirellulales</taxon>
        <taxon>Pirellulaceae</taxon>
        <taxon>Anatilimnocola</taxon>
    </lineage>
</organism>
<evidence type="ECO:0000256" key="7">
    <source>
        <dbReference type="ARBA" id="ARBA00022777"/>
    </source>
</evidence>
<dbReference type="UniPathway" id="UPA00109">
    <property type="reaction ID" value="UER00188"/>
</dbReference>